<feature type="compositionally biased region" description="Acidic residues" evidence="2">
    <location>
        <begin position="131"/>
        <end position="150"/>
    </location>
</feature>
<dbReference type="PANTHER" id="PTHR30329">
    <property type="entry name" value="STATOR ELEMENT OF FLAGELLAR MOTOR COMPLEX"/>
    <property type="match status" value="1"/>
</dbReference>
<feature type="compositionally biased region" description="Polar residues" evidence="2">
    <location>
        <begin position="212"/>
        <end position="224"/>
    </location>
</feature>
<protein>
    <submittedName>
        <fullName evidence="5">Outer membrane protein OmpA</fullName>
    </submittedName>
</protein>
<feature type="compositionally biased region" description="Acidic residues" evidence="2">
    <location>
        <begin position="295"/>
        <end position="312"/>
    </location>
</feature>
<evidence type="ECO:0000256" key="1">
    <source>
        <dbReference type="PROSITE-ProRule" id="PRU00473"/>
    </source>
</evidence>
<reference evidence="5 6" key="1">
    <citation type="submission" date="2016-10" db="EMBL/GenBank/DDBJ databases">
        <authorList>
            <person name="de Groot N.N."/>
        </authorList>
    </citation>
    <scope>NUCLEOTIDE SEQUENCE [LARGE SCALE GENOMIC DNA]</scope>
    <source>
        <strain evidence="5 6">DSM 19547</strain>
    </source>
</reference>
<dbReference type="Pfam" id="PF00691">
    <property type="entry name" value="OmpA"/>
    <property type="match status" value="1"/>
</dbReference>
<dbReference type="Proteomes" id="UP000199356">
    <property type="component" value="Unassembled WGS sequence"/>
</dbReference>
<accession>A0A1I5R5U6</accession>
<dbReference type="OrthoDB" id="9792021at2"/>
<feature type="compositionally biased region" description="Acidic residues" evidence="2">
    <location>
        <begin position="97"/>
        <end position="112"/>
    </location>
</feature>
<feature type="compositionally biased region" description="Low complexity" evidence="2">
    <location>
        <begin position="313"/>
        <end position="334"/>
    </location>
</feature>
<feature type="compositionally biased region" description="Low complexity" evidence="2">
    <location>
        <begin position="284"/>
        <end position="294"/>
    </location>
</feature>
<dbReference type="AlphaFoldDB" id="A0A1I5R5U6"/>
<evidence type="ECO:0000256" key="2">
    <source>
        <dbReference type="SAM" id="MobiDB-lite"/>
    </source>
</evidence>
<keyword evidence="1" id="KW-0472">Membrane</keyword>
<dbReference type="Gene3D" id="3.30.1330.60">
    <property type="entry name" value="OmpA-like domain"/>
    <property type="match status" value="1"/>
</dbReference>
<dbReference type="InterPro" id="IPR006665">
    <property type="entry name" value="OmpA-like"/>
</dbReference>
<feature type="compositionally biased region" description="Acidic residues" evidence="2">
    <location>
        <begin position="371"/>
        <end position="387"/>
    </location>
</feature>
<dbReference type="GO" id="GO:0016020">
    <property type="term" value="C:membrane"/>
    <property type="evidence" value="ECO:0007669"/>
    <property type="project" value="UniProtKB-UniRule"/>
</dbReference>
<dbReference type="STRING" id="441119.SAMN04488047_1088"/>
<feature type="chain" id="PRO_5011555954" evidence="3">
    <location>
        <begin position="26"/>
        <end position="700"/>
    </location>
</feature>
<dbReference type="SUPFAM" id="SSF103088">
    <property type="entry name" value="OmpA-like"/>
    <property type="match status" value="1"/>
</dbReference>
<evidence type="ECO:0000313" key="6">
    <source>
        <dbReference type="Proteomes" id="UP000199356"/>
    </source>
</evidence>
<dbReference type="RefSeq" id="WP_093421686.1">
    <property type="nucleotide sequence ID" value="NZ_FOXA01000008.1"/>
</dbReference>
<dbReference type="InterPro" id="IPR036737">
    <property type="entry name" value="OmpA-like_sf"/>
</dbReference>
<evidence type="ECO:0000259" key="4">
    <source>
        <dbReference type="PROSITE" id="PS51123"/>
    </source>
</evidence>
<dbReference type="CDD" id="cd07185">
    <property type="entry name" value="OmpA_C-like"/>
    <property type="match status" value="1"/>
</dbReference>
<feature type="compositionally biased region" description="Acidic residues" evidence="2">
    <location>
        <begin position="170"/>
        <end position="203"/>
    </location>
</feature>
<evidence type="ECO:0000256" key="3">
    <source>
        <dbReference type="SAM" id="SignalP"/>
    </source>
</evidence>
<feature type="domain" description="OmpA-like" evidence="4">
    <location>
        <begin position="573"/>
        <end position="698"/>
    </location>
</feature>
<feature type="compositionally biased region" description="Low complexity" evidence="2">
    <location>
        <begin position="113"/>
        <end position="128"/>
    </location>
</feature>
<feature type="compositionally biased region" description="Acidic residues" evidence="2">
    <location>
        <begin position="246"/>
        <end position="258"/>
    </location>
</feature>
<organism evidence="5 6">
    <name type="scientific">Tranquillimonas alkanivorans</name>
    <dbReference type="NCBI Taxonomy" id="441119"/>
    <lineage>
        <taxon>Bacteria</taxon>
        <taxon>Pseudomonadati</taxon>
        <taxon>Pseudomonadota</taxon>
        <taxon>Alphaproteobacteria</taxon>
        <taxon>Rhodobacterales</taxon>
        <taxon>Roseobacteraceae</taxon>
        <taxon>Tranquillimonas</taxon>
    </lineage>
</organism>
<feature type="compositionally biased region" description="Basic and acidic residues" evidence="2">
    <location>
        <begin position="269"/>
        <end position="283"/>
    </location>
</feature>
<feature type="region of interest" description="Disordered" evidence="2">
    <location>
        <begin position="97"/>
        <end position="405"/>
    </location>
</feature>
<dbReference type="EMBL" id="FOXA01000008">
    <property type="protein sequence ID" value="SFP53873.1"/>
    <property type="molecule type" value="Genomic_DNA"/>
</dbReference>
<dbReference type="PANTHER" id="PTHR30329:SF21">
    <property type="entry name" value="LIPOPROTEIN YIAD-RELATED"/>
    <property type="match status" value="1"/>
</dbReference>
<gene>
    <name evidence="5" type="ORF">SAMN04488047_1088</name>
</gene>
<sequence length="700" mass="73369">MRTTLRTTTALLASLSLALPHGIAAQETAPPCPDDAVPLADAVAAASPRLINRLAETLGVPPGQLRQLSSGSGLAALDLAECIDTAQLEQLRAEMGETDEQPAAEAAEEQPEAEAAAEPAAPDAAPAQTGGEDEAEQQVEEATDVSDDEAATPAAPVPDQATDDSVSAEPTEEVVEAVEPPAEDVDVEAAPEAEMEAEEDAPTIDEAAGAETSDTSQEPVSTDDAQVLREALEAEAQADATGGDGAEAEAAPEAEAAAETELPPQQDTASDRATDAETLREALEATAEETAPAEQADDLATDGADPSEEPAMADEPAPAEAPDAVDQAAPTDDAPVAEEEPAPLAALSEDAEVTGVESETVTEETARSSDEDFESGFVTEEDADAEATAETGAEAGAAVEEDDDDGLSTLEKALLAGAGAIAVGTLLSGNREIVSRSEDRVVVQQPDGTYEVLKDDNALLRRPGSEVETETFADGSSRTTITRPDGSRIVTIRNPELEVIRRVRITPDGERIVLIDETQQTEPVDVAGLPAPEQAAATVDPSDEAALREALRAERTYTRDFSLQQVRNIAEVRQLAPAIDLENITFPTGSAAIQPGEAEELSELGRYISQTIEDNPREIFLIEGHTDAVGSASYNLALSDRRAESVALALTEYYDVPPENLVVQGYGERFLKVETQEAERANRRATVRRITPLLRTAAAQ</sequence>
<dbReference type="PROSITE" id="PS51123">
    <property type="entry name" value="OMPA_2"/>
    <property type="match status" value="1"/>
</dbReference>
<keyword evidence="3" id="KW-0732">Signal</keyword>
<keyword evidence="6" id="KW-1185">Reference proteome</keyword>
<name>A0A1I5R5U6_9RHOB</name>
<dbReference type="InterPro" id="IPR050330">
    <property type="entry name" value="Bact_OuterMem_StrucFunc"/>
</dbReference>
<proteinExistence type="predicted"/>
<evidence type="ECO:0000313" key="5">
    <source>
        <dbReference type="EMBL" id="SFP53873.1"/>
    </source>
</evidence>
<feature type="compositionally biased region" description="Low complexity" evidence="2">
    <location>
        <begin position="388"/>
        <end position="398"/>
    </location>
</feature>
<feature type="signal peptide" evidence="3">
    <location>
        <begin position="1"/>
        <end position="25"/>
    </location>
</feature>
<feature type="compositionally biased region" description="Low complexity" evidence="2">
    <location>
        <begin position="342"/>
        <end position="359"/>
    </location>
</feature>